<dbReference type="InterPro" id="IPR026057">
    <property type="entry name" value="TBL_C"/>
</dbReference>
<dbReference type="GO" id="GO:0016413">
    <property type="term" value="F:O-acetyltransferase activity"/>
    <property type="evidence" value="ECO:0007669"/>
    <property type="project" value="InterPro"/>
</dbReference>
<dbReference type="GO" id="GO:0005794">
    <property type="term" value="C:Golgi apparatus"/>
    <property type="evidence" value="ECO:0007669"/>
    <property type="project" value="TreeGrafter"/>
</dbReference>
<dbReference type="Proteomes" id="UP001157006">
    <property type="component" value="Chromosome 1L"/>
</dbReference>
<evidence type="ECO:0000256" key="1">
    <source>
        <dbReference type="ARBA" id="ARBA00004167"/>
    </source>
</evidence>
<dbReference type="EMBL" id="OX451736">
    <property type="protein sequence ID" value="CAI8587659.1"/>
    <property type="molecule type" value="Genomic_DNA"/>
</dbReference>
<comment type="subcellular location">
    <subcellularLocation>
        <location evidence="1">Membrane</location>
        <topology evidence="1">Single-pass membrane protein</topology>
    </subcellularLocation>
</comment>
<reference evidence="10 11" key="1">
    <citation type="submission" date="2023-01" db="EMBL/GenBank/DDBJ databases">
        <authorList>
            <person name="Kreplak J."/>
        </authorList>
    </citation>
    <scope>NUCLEOTIDE SEQUENCE [LARGE SCALE GENOMIC DNA]</scope>
</reference>
<feature type="transmembrane region" description="Helical" evidence="7">
    <location>
        <begin position="14"/>
        <end position="35"/>
    </location>
</feature>
<evidence type="ECO:0000256" key="5">
    <source>
        <dbReference type="ARBA" id="ARBA00022989"/>
    </source>
</evidence>
<evidence type="ECO:0000256" key="7">
    <source>
        <dbReference type="SAM" id="Phobius"/>
    </source>
</evidence>
<protein>
    <recommendedName>
        <fullName evidence="12">Trichome birefringence-like N-terminal domain-containing protein</fullName>
    </recommendedName>
</protein>
<evidence type="ECO:0000313" key="11">
    <source>
        <dbReference type="Proteomes" id="UP001157006"/>
    </source>
</evidence>
<dbReference type="AlphaFoldDB" id="A0AAV0YQF2"/>
<feature type="domain" description="Trichome birefringence-like C-terminal" evidence="8">
    <location>
        <begin position="124"/>
        <end position="415"/>
    </location>
</feature>
<dbReference type="PANTHER" id="PTHR32285">
    <property type="entry name" value="PROTEIN TRICHOME BIREFRINGENCE-LIKE 9-RELATED"/>
    <property type="match status" value="1"/>
</dbReference>
<gene>
    <name evidence="10" type="ORF">VFH_I310320</name>
</gene>
<dbReference type="InterPro" id="IPR029962">
    <property type="entry name" value="TBL"/>
</dbReference>
<evidence type="ECO:0000256" key="6">
    <source>
        <dbReference type="ARBA" id="ARBA00023136"/>
    </source>
</evidence>
<evidence type="ECO:0000259" key="8">
    <source>
        <dbReference type="Pfam" id="PF13839"/>
    </source>
</evidence>
<evidence type="ECO:0000256" key="3">
    <source>
        <dbReference type="ARBA" id="ARBA00022692"/>
    </source>
</evidence>
<name>A0AAV0YQF2_VICFA</name>
<keyword evidence="11" id="KW-1185">Reference proteome</keyword>
<accession>A0AAV0YQF2</accession>
<evidence type="ECO:0000259" key="9">
    <source>
        <dbReference type="Pfam" id="PF14416"/>
    </source>
</evidence>
<feature type="domain" description="Trichome birefringence-like N-terminal" evidence="9">
    <location>
        <begin position="71"/>
        <end position="123"/>
    </location>
</feature>
<dbReference type="Pfam" id="PF13839">
    <property type="entry name" value="PC-Esterase"/>
    <property type="match status" value="1"/>
</dbReference>
<keyword evidence="6 7" id="KW-0472">Membrane</keyword>
<dbReference type="PANTHER" id="PTHR32285:SF292">
    <property type="entry name" value="PMR5_CAS1P GDSL_SGNH-LIKE ACYL-ESTERASE FAMILY PROTEIN"/>
    <property type="match status" value="1"/>
</dbReference>
<dbReference type="InterPro" id="IPR025846">
    <property type="entry name" value="TBL_N"/>
</dbReference>
<sequence>MTNTNTFNKKLNKIIFHFVIYGLSLIALIYLYFFFNSIVPFFIPITSITYNSSLPASTPLTKEKEKPYEKPCDYTNGRWVHDMRGPLYNGTTCSYIKNQRNCEVNGRPDTNYLYWRWKPNECNIPNFEPNTFLKLIKNKNIVFVGDSLANNQFESLVCILSTISIPQRIFKEDTLSTYYFASHDANVSIYWSPFLVKGDQRTKGGTPYNKIYLDKVNEKWTKHIDQMDLIVLSFGHWMDVPSIYYENHSVIGCFRCREFKFKYTDVGFYVATRKALKITLNKIIESKFIKGNGIDVIVRTYSPIHFKGDWDKGGTCSKTEPYKLEEKKLKGKDTEIRSLEMEELENVKAKAKESGFNLEVLDVTKLTLLRPNGHAGAYMNPFPFVKGIPKKVQNDCVHWCLPGIVDTWNEIFLEMMKRGK</sequence>
<dbReference type="Pfam" id="PF14416">
    <property type="entry name" value="PMR5N"/>
    <property type="match status" value="1"/>
</dbReference>
<evidence type="ECO:0000313" key="10">
    <source>
        <dbReference type="EMBL" id="CAI8587659.1"/>
    </source>
</evidence>
<comment type="similarity">
    <text evidence="2">Belongs to the PC-esterase family. TBL subfamily.</text>
</comment>
<proteinExistence type="inferred from homology"/>
<evidence type="ECO:0008006" key="12">
    <source>
        <dbReference type="Google" id="ProtNLM"/>
    </source>
</evidence>
<keyword evidence="3 7" id="KW-0812">Transmembrane</keyword>
<keyword evidence="5 7" id="KW-1133">Transmembrane helix</keyword>
<evidence type="ECO:0000256" key="4">
    <source>
        <dbReference type="ARBA" id="ARBA00022968"/>
    </source>
</evidence>
<evidence type="ECO:0000256" key="2">
    <source>
        <dbReference type="ARBA" id="ARBA00007727"/>
    </source>
</evidence>
<organism evidence="10 11">
    <name type="scientific">Vicia faba</name>
    <name type="common">Broad bean</name>
    <name type="synonym">Faba vulgaris</name>
    <dbReference type="NCBI Taxonomy" id="3906"/>
    <lineage>
        <taxon>Eukaryota</taxon>
        <taxon>Viridiplantae</taxon>
        <taxon>Streptophyta</taxon>
        <taxon>Embryophyta</taxon>
        <taxon>Tracheophyta</taxon>
        <taxon>Spermatophyta</taxon>
        <taxon>Magnoliopsida</taxon>
        <taxon>eudicotyledons</taxon>
        <taxon>Gunneridae</taxon>
        <taxon>Pentapetalae</taxon>
        <taxon>rosids</taxon>
        <taxon>fabids</taxon>
        <taxon>Fabales</taxon>
        <taxon>Fabaceae</taxon>
        <taxon>Papilionoideae</taxon>
        <taxon>50 kb inversion clade</taxon>
        <taxon>NPAAA clade</taxon>
        <taxon>Hologalegina</taxon>
        <taxon>IRL clade</taxon>
        <taxon>Fabeae</taxon>
        <taxon>Vicia</taxon>
    </lineage>
</organism>
<keyword evidence="4" id="KW-0735">Signal-anchor</keyword>
<dbReference type="GO" id="GO:0016020">
    <property type="term" value="C:membrane"/>
    <property type="evidence" value="ECO:0007669"/>
    <property type="project" value="UniProtKB-SubCell"/>
</dbReference>